<dbReference type="AlphaFoldDB" id="A0A7W8L2S2"/>
<comment type="caution">
    <text evidence="2">The sequence shown here is derived from an EMBL/GenBank/DDBJ whole genome shotgun (WGS) entry which is preliminary data.</text>
</comment>
<gene>
    <name evidence="2" type="ORF">HDG41_001182</name>
</gene>
<dbReference type="PROSITE" id="PS51257">
    <property type="entry name" value="PROKAR_LIPOPROTEIN"/>
    <property type="match status" value="1"/>
</dbReference>
<keyword evidence="1" id="KW-0732">Signal</keyword>
<feature type="signal peptide" evidence="1">
    <location>
        <begin position="1"/>
        <end position="26"/>
    </location>
</feature>
<sequence>MRINSVRLLPWLVSVAVSCLTLPVSANDLPAVNLGATSFLDGLPPAGSGWYAQQYFEYYTAGRINDNAGNRVPLPKQAIDIFAGITQLTYQSPLTFATAHPGLNLMLPWIASAHVDDGLGNAALSAQNGIGDLLIGPFIQFDPVMAANGPRFAQRVEFQFIVPTGAYDPRKAINPGSHFWSFNPYWAATVWLTPKWTVSWRLHYLWNATNHEPATALAPDVTSSQAGQAVHVNVATEYEVRPGLRIGLNGYWLRQITDMKANGVDVPGTREAVWAIGPGAMYSFSQQDHVLFNSYFERVARNRPQGTRVVLRYVHHFN</sequence>
<feature type="chain" id="PRO_5031234415" description="Phenol degradation protein meta" evidence="1">
    <location>
        <begin position="27"/>
        <end position="318"/>
    </location>
</feature>
<accession>A0A7W8L2S2</accession>
<reference evidence="2 3" key="1">
    <citation type="submission" date="2020-08" db="EMBL/GenBank/DDBJ databases">
        <title>Genomic Encyclopedia of Type Strains, Phase IV (KMG-V): Genome sequencing to study the core and pangenomes of soil and plant-associated prokaryotes.</title>
        <authorList>
            <person name="Whitman W."/>
        </authorList>
    </citation>
    <scope>NUCLEOTIDE SEQUENCE [LARGE SCALE GENOMIC DNA]</scope>
    <source>
        <strain evidence="2 3">JPY162</strain>
    </source>
</reference>
<dbReference type="EMBL" id="JACHDE010000002">
    <property type="protein sequence ID" value="MBB5399143.1"/>
    <property type="molecule type" value="Genomic_DNA"/>
</dbReference>
<proteinExistence type="predicted"/>
<evidence type="ECO:0000256" key="1">
    <source>
        <dbReference type="SAM" id="SignalP"/>
    </source>
</evidence>
<evidence type="ECO:0008006" key="4">
    <source>
        <dbReference type="Google" id="ProtNLM"/>
    </source>
</evidence>
<dbReference type="Proteomes" id="UP000592820">
    <property type="component" value="Unassembled WGS sequence"/>
</dbReference>
<dbReference type="RefSeq" id="WP_184225543.1">
    <property type="nucleotide sequence ID" value="NZ_JACHDE010000002.1"/>
</dbReference>
<protein>
    <recommendedName>
        <fullName evidence="4">Phenol degradation protein meta</fullName>
    </recommendedName>
</protein>
<organism evidence="2 3">
    <name type="scientific">Paraburkholderia youngii</name>
    <dbReference type="NCBI Taxonomy" id="2782701"/>
    <lineage>
        <taxon>Bacteria</taxon>
        <taxon>Pseudomonadati</taxon>
        <taxon>Pseudomonadota</taxon>
        <taxon>Betaproteobacteria</taxon>
        <taxon>Burkholderiales</taxon>
        <taxon>Burkholderiaceae</taxon>
        <taxon>Paraburkholderia</taxon>
    </lineage>
</organism>
<evidence type="ECO:0000313" key="2">
    <source>
        <dbReference type="EMBL" id="MBB5399143.1"/>
    </source>
</evidence>
<dbReference type="InterPro" id="IPR025737">
    <property type="entry name" value="FApF"/>
</dbReference>
<evidence type="ECO:0000313" key="3">
    <source>
        <dbReference type="Proteomes" id="UP000592820"/>
    </source>
</evidence>
<dbReference type="Pfam" id="PF13557">
    <property type="entry name" value="Phenol_MetA_deg"/>
    <property type="match status" value="1"/>
</dbReference>
<name>A0A7W8L2S2_9BURK</name>